<organism evidence="2 3">
    <name type="scientific">Pseudomonas tructae</name>
    <dbReference type="NCBI Taxonomy" id="2518644"/>
    <lineage>
        <taxon>Bacteria</taxon>
        <taxon>Pseudomonadati</taxon>
        <taxon>Pseudomonadota</taxon>
        <taxon>Gammaproteobacteria</taxon>
        <taxon>Pseudomonadales</taxon>
        <taxon>Pseudomonadaceae</taxon>
        <taxon>Pseudomonas</taxon>
    </lineage>
</organism>
<dbReference type="Proteomes" id="UP000291130">
    <property type="component" value="Chromosome"/>
</dbReference>
<dbReference type="KEGG" id="ptk:EXN22_17470"/>
<sequence>MQFFWVNLGTTHKEARTGNFLWAPLSSRSESGKVQTRRHWDNVGKVKAGDVIFCYHDNYLRAIAKAERDAYQAERPPTRSFNEWSNQGHRVDITLTDLKHLLRSDDIAPTYQAQFDIHTEPSLFNSKGNVNQIYMAKLPADAALYLLEQAEVIADYEDQLVDAGSPEETPSVTTREALVKARIGQGAFRTGLFKRWEQKCALTGLKNPNLLVASHIQAWALADNKARLDTDNGLLLATHIDRLFDCGLISFAEDGQLLISNNLAAEEHKILGLDQYTSIPTLSKGNRRYLEKHRKRFSFA</sequence>
<dbReference type="Pfam" id="PF13391">
    <property type="entry name" value="HNH_2"/>
    <property type="match status" value="1"/>
</dbReference>
<feature type="domain" description="HNH nuclease" evidence="1">
    <location>
        <begin position="200"/>
        <end position="251"/>
    </location>
</feature>
<dbReference type="OrthoDB" id="529575at2"/>
<keyword evidence="2" id="KW-0378">Hydrolase</keyword>
<protein>
    <submittedName>
        <fullName evidence="2">HNH endonuclease</fullName>
    </submittedName>
</protein>
<keyword evidence="3" id="KW-1185">Reference proteome</keyword>
<gene>
    <name evidence="2" type="ORF">EXN22_17470</name>
</gene>
<proteinExistence type="predicted"/>
<accession>A0A411MKT8</accession>
<dbReference type="GO" id="GO:0004519">
    <property type="term" value="F:endonuclease activity"/>
    <property type="evidence" value="ECO:0007669"/>
    <property type="project" value="UniProtKB-KW"/>
</dbReference>
<keyword evidence="2" id="KW-0255">Endonuclease</keyword>
<reference evidence="2 3" key="1">
    <citation type="submission" date="2019-02" db="EMBL/GenBank/DDBJ databases">
        <title>Complete genome sequence of Pseudomonas sp. SNU WT1 isolated from rainbow trout.</title>
        <authorList>
            <person name="Oh W.T."/>
            <person name="Park S.C."/>
        </authorList>
    </citation>
    <scope>NUCLEOTIDE SEQUENCE [LARGE SCALE GENOMIC DNA]</scope>
    <source>
        <strain evidence="2 3">SNU WT1</strain>
    </source>
</reference>
<dbReference type="EMBL" id="CP035952">
    <property type="protein sequence ID" value="QBF27390.1"/>
    <property type="molecule type" value="Genomic_DNA"/>
</dbReference>
<dbReference type="AlphaFoldDB" id="A0A411MKT8"/>
<evidence type="ECO:0000313" key="2">
    <source>
        <dbReference type="EMBL" id="QBF27390.1"/>
    </source>
</evidence>
<evidence type="ECO:0000259" key="1">
    <source>
        <dbReference type="Pfam" id="PF13391"/>
    </source>
</evidence>
<dbReference type="InterPro" id="IPR003615">
    <property type="entry name" value="HNH_nuc"/>
</dbReference>
<keyword evidence="2" id="KW-0540">Nuclease</keyword>
<name>A0A411MKT8_9PSED</name>
<dbReference type="RefSeq" id="WP_130265250.1">
    <property type="nucleotide sequence ID" value="NZ_CP035952.1"/>
</dbReference>
<evidence type="ECO:0000313" key="3">
    <source>
        <dbReference type="Proteomes" id="UP000291130"/>
    </source>
</evidence>